<protein>
    <submittedName>
        <fullName evidence="3">Carbohydrate porin</fullName>
    </submittedName>
</protein>
<comment type="similarity">
    <text evidence="1 2">Belongs to the OprB family.</text>
</comment>
<dbReference type="AlphaFoldDB" id="A0A2W2BSZ3"/>
<evidence type="ECO:0000313" key="3">
    <source>
        <dbReference type="EMBL" id="PZF70873.1"/>
    </source>
</evidence>
<gene>
    <name evidence="3" type="ORF">DN068_20820</name>
</gene>
<dbReference type="GO" id="GO:0015288">
    <property type="term" value="F:porin activity"/>
    <property type="evidence" value="ECO:0007669"/>
    <property type="project" value="InterPro"/>
</dbReference>
<keyword evidence="4" id="KW-1185">Reference proteome</keyword>
<dbReference type="Gene3D" id="2.40.160.180">
    <property type="entry name" value="Carbohydrate-selective porin OprB"/>
    <property type="match status" value="1"/>
</dbReference>
<dbReference type="Proteomes" id="UP000248745">
    <property type="component" value="Unassembled WGS sequence"/>
</dbReference>
<evidence type="ECO:0000256" key="2">
    <source>
        <dbReference type="RuleBase" id="RU363072"/>
    </source>
</evidence>
<proteinExistence type="inferred from homology"/>
<dbReference type="GO" id="GO:0008643">
    <property type="term" value="P:carbohydrate transport"/>
    <property type="evidence" value="ECO:0007669"/>
    <property type="project" value="InterPro"/>
</dbReference>
<sequence length="451" mass="50003">MKKFLPATLLLTSFGVHSLAQVEKANHFNILKDESKDTVKRFNLHFQTTYIYQYKPQMTSPYESTNSLIGKEEKENSLTATMYLSIRLWKGAKVFVNPEIAGGSGLSGALGMAGSSNGETTRVGNPAPTLYLGRGYLEQTIALSKETEVQQDDANQLGGYEPKDYLRFTVGKYAMGDLFDNNAYANTPRTQFMNWALMNNGAWDFAANVRGYTYAFAAEVQKSNWNYKAAIATLPKVANGAELNTDLSQAYSLNAEIGKAYKWHGKDGNIRVLGYLNNADMGSYKQAISSSSLTDTPDVTATRQNGRTKTGFGISFDQVLNKNLGLFARLGWNDGKNESWAFTEIDQTASVGLNLDGNMWHRVDDYAGVALLVNGISKDHRDYLAAGGYGFIIGDSKLNYAPEGVLEMYYNFKPTAYPIWFSGDYQLCINPAYNKDRGPANIFSFRVHVQL</sequence>
<name>A0A2W2BSZ3_9BACT</name>
<evidence type="ECO:0000256" key="1">
    <source>
        <dbReference type="ARBA" id="ARBA00008769"/>
    </source>
</evidence>
<dbReference type="GO" id="GO:0016020">
    <property type="term" value="C:membrane"/>
    <property type="evidence" value="ECO:0007669"/>
    <property type="project" value="InterPro"/>
</dbReference>
<dbReference type="RefSeq" id="WP_111000889.1">
    <property type="nucleotide sequence ID" value="NZ_QKTW01000028.1"/>
</dbReference>
<dbReference type="Pfam" id="PF04966">
    <property type="entry name" value="OprB"/>
    <property type="match status" value="1"/>
</dbReference>
<accession>A0A2W2BSZ3</accession>
<dbReference type="InterPro" id="IPR007049">
    <property type="entry name" value="Carb-sel_porin_OprB"/>
</dbReference>
<dbReference type="OrthoDB" id="5755240at2"/>
<dbReference type="InterPro" id="IPR038673">
    <property type="entry name" value="OprB_sf"/>
</dbReference>
<organism evidence="3 4">
    <name type="scientific">Taibaiella soli</name>
    <dbReference type="NCBI Taxonomy" id="1649169"/>
    <lineage>
        <taxon>Bacteria</taxon>
        <taxon>Pseudomonadati</taxon>
        <taxon>Bacteroidota</taxon>
        <taxon>Chitinophagia</taxon>
        <taxon>Chitinophagales</taxon>
        <taxon>Chitinophagaceae</taxon>
        <taxon>Taibaiella</taxon>
    </lineage>
</organism>
<dbReference type="EMBL" id="QKTW01000028">
    <property type="protein sequence ID" value="PZF70873.1"/>
    <property type="molecule type" value="Genomic_DNA"/>
</dbReference>
<evidence type="ECO:0000313" key="4">
    <source>
        <dbReference type="Proteomes" id="UP000248745"/>
    </source>
</evidence>
<comment type="caution">
    <text evidence="3">The sequence shown here is derived from an EMBL/GenBank/DDBJ whole genome shotgun (WGS) entry which is preliminary data.</text>
</comment>
<reference evidence="3 4" key="1">
    <citation type="submission" date="2018-06" db="EMBL/GenBank/DDBJ databases">
        <title>Mucibacter soli gen. nov., sp. nov., a new member of the family Chitinophagaceae producing mucin.</title>
        <authorList>
            <person name="Kim M.-K."/>
            <person name="Park S."/>
            <person name="Kim T.-S."/>
            <person name="Joung Y."/>
            <person name="Han J.-H."/>
            <person name="Kim S.B."/>
        </authorList>
    </citation>
    <scope>NUCLEOTIDE SEQUENCE [LARGE SCALE GENOMIC DNA]</scope>
    <source>
        <strain evidence="3 4">R1-15</strain>
    </source>
</reference>